<evidence type="ECO:0000256" key="1">
    <source>
        <dbReference type="ARBA" id="ARBA00022857"/>
    </source>
</evidence>
<evidence type="ECO:0000256" key="2">
    <source>
        <dbReference type="ARBA" id="ARBA00023002"/>
    </source>
</evidence>
<evidence type="ECO:0000313" key="6">
    <source>
        <dbReference type="Proteomes" id="UP001310594"/>
    </source>
</evidence>
<name>A0AAN8A5G7_9PEZI</name>
<dbReference type="Pfam" id="PF05368">
    <property type="entry name" value="NmrA"/>
    <property type="match status" value="1"/>
</dbReference>
<keyword evidence="3" id="KW-0175">Coiled coil</keyword>
<proteinExistence type="predicted"/>
<dbReference type="InterPro" id="IPR008030">
    <property type="entry name" value="NmrA-like"/>
</dbReference>
<keyword evidence="2" id="KW-0560">Oxidoreductase</keyword>
<dbReference type="InterPro" id="IPR051609">
    <property type="entry name" value="NmrA/Isoflavone_reductase-like"/>
</dbReference>
<dbReference type="GO" id="GO:0016491">
    <property type="term" value="F:oxidoreductase activity"/>
    <property type="evidence" value="ECO:0007669"/>
    <property type="project" value="UniProtKB-KW"/>
</dbReference>
<dbReference type="EMBL" id="JAVRQU010000003">
    <property type="protein sequence ID" value="KAK5705325.1"/>
    <property type="molecule type" value="Genomic_DNA"/>
</dbReference>
<keyword evidence="1" id="KW-0521">NADP</keyword>
<feature type="coiled-coil region" evidence="3">
    <location>
        <begin position="378"/>
        <end position="424"/>
    </location>
</feature>
<organism evidence="5 6">
    <name type="scientific">Elasticomyces elasticus</name>
    <dbReference type="NCBI Taxonomy" id="574655"/>
    <lineage>
        <taxon>Eukaryota</taxon>
        <taxon>Fungi</taxon>
        <taxon>Dikarya</taxon>
        <taxon>Ascomycota</taxon>
        <taxon>Pezizomycotina</taxon>
        <taxon>Dothideomycetes</taxon>
        <taxon>Dothideomycetidae</taxon>
        <taxon>Mycosphaerellales</taxon>
        <taxon>Teratosphaeriaceae</taxon>
        <taxon>Elasticomyces</taxon>
    </lineage>
</organism>
<dbReference type="Proteomes" id="UP001310594">
    <property type="component" value="Unassembled WGS sequence"/>
</dbReference>
<dbReference type="AlphaFoldDB" id="A0AAN8A5G7"/>
<dbReference type="SUPFAM" id="SSF51735">
    <property type="entry name" value="NAD(P)-binding Rossmann-fold domains"/>
    <property type="match status" value="1"/>
</dbReference>
<reference evidence="5" key="1">
    <citation type="submission" date="2023-08" db="EMBL/GenBank/DDBJ databases">
        <title>Black Yeasts Isolated from many extreme environments.</title>
        <authorList>
            <person name="Coleine C."/>
            <person name="Stajich J.E."/>
            <person name="Selbmann L."/>
        </authorList>
    </citation>
    <scope>NUCLEOTIDE SEQUENCE</scope>
    <source>
        <strain evidence="5">CCFEE 5810</strain>
    </source>
</reference>
<dbReference type="Gene3D" id="3.90.25.10">
    <property type="entry name" value="UDP-galactose 4-epimerase, domain 1"/>
    <property type="match status" value="1"/>
</dbReference>
<sequence length="516" mass="57704">MSSIKRVVLVGANGVVGAPVLQELLKNNYDVTVFTRPSSTHKFPSNVQVLNVDYEDVAGLTKALKNQDALISTIGFGGAPLQKNLVDAAIAAGVKRFLPSEYGCDTENKRVKVLPIFPPKLEVVAYLEEKTKGTATSYTCVMTNAFLDWGLVNFGLLLDLPAKKIQRWDGGDVPVTANSVDFIARGIVSVLQHLDETKDRAVRLNDAVITQNQLLAYAKKYAGEDGWEVEEVNGEAMEKEAYANLKTTPEDPNGYLLHFIKRAIYGAGFGGNFEHNNDNEVLGLKQKTDAEVEQLVKGLVKRSFCREVKREVIDRIVSGEPRWVHLRPTDEERKRAFGDEDPLFESSSKPRVPESNAFGDLFGRINASAQDRDHFRMVDEVEEMEMKQKEKSRRLEVEQRKQFVKDFEREKAREMKARVALRKRVELDALAKHAADSVEAMPWQIMPSLPLCAPKGVDRKQMATPPLPTSGPKEQCHSDRVLDADWEMIEDDESVDESDWVLDGEGMAVPGTMALE</sequence>
<protein>
    <recommendedName>
        <fullName evidence="4">NmrA-like domain-containing protein</fullName>
    </recommendedName>
</protein>
<dbReference type="InterPro" id="IPR045312">
    <property type="entry name" value="PCBER-like"/>
</dbReference>
<dbReference type="InterPro" id="IPR036291">
    <property type="entry name" value="NAD(P)-bd_dom_sf"/>
</dbReference>
<evidence type="ECO:0000259" key="4">
    <source>
        <dbReference type="Pfam" id="PF05368"/>
    </source>
</evidence>
<accession>A0AAN8A5G7</accession>
<dbReference type="Gene3D" id="3.40.50.720">
    <property type="entry name" value="NAD(P)-binding Rossmann-like Domain"/>
    <property type="match status" value="1"/>
</dbReference>
<comment type="caution">
    <text evidence="5">The sequence shown here is derived from an EMBL/GenBank/DDBJ whole genome shotgun (WGS) entry which is preliminary data.</text>
</comment>
<evidence type="ECO:0000313" key="5">
    <source>
        <dbReference type="EMBL" id="KAK5705325.1"/>
    </source>
</evidence>
<evidence type="ECO:0000256" key="3">
    <source>
        <dbReference type="SAM" id="Coils"/>
    </source>
</evidence>
<dbReference type="CDD" id="cd05259">
    <property type="entry name" value="PCBER_SDR_a"/>
    <property type="match status" value="1"/>
</dbReference>
<gene>
    <name evidence="5" type="ORF">LTR97_002443</name>
</gene>
<feature type="domain" description="NmrA-like" evidence="4">
    <location>
        <begin position="5"/>
        <end position="224"/>
    </location>
</feature>
<dbReference type="PANTHER" id="PTHR47706:SF1">
    <property type="entry name" value="CIPA-LIKE, PUTATIVE (AFU_ORTHOLOGUE AFUA_1G12460)-RELATED"/>
    <property type="match status" value="1"/>
</dbReference>
<dbReference type="PANTHER" id="PTHR47706">
    <property type="entry name" value="NMRA-LIKE FAMILY PROTEIN"/>
    <property type="match status" value="1"/>
</dbReference>